<dbReference type="EMBL" id="VJZE01000031">
    <property type="protein sequence ID" value="MPY39776.1"/>
    <property type="molecule type" value="Genomic_DNA"/>
</dbReference>
<keyword evidence="2" id="KW-1185">Reference proteome</keyword>
<name>A0A5N8VYL2_9ACTN</name>
<accession>A0A5N8VYL2</accession>
<comment type="caution">
    <text evidence="1">The sequence shown here is derived from an EMBL/GenBank/DDBJ whole genome shotgun (WGS) entry which is preliminary data.</text>
</comment>
<gene>
    <name evidence="1" type="ORF">FNH04_07540</name>
</gene>
<dbReference type="OrthoDB" id="9128359at2"/>
<proteinExistence type="predicted"/>
<reference evidence="1 2" key="1">
    <citation type="submission" date="2019-07" db="EMBL/GenBank/DDBJ databases">
        <title>New species of Amycolatopsis and Streptomyces.</title>
        <authorList>
            <person name="Duangmal K."/>
            <person name="Teo W.F.A."/>
            <person name="Lipun K."/>
        </authorList>
    </citation>
    <scope>NUCLEOTIDE SEQUENCE [LARGE SCALE GENOMIC DNA]</scope>
    <source>
        <strain evidence="1 2">TISTR 2346</strain>
    </source>
</reference>
<protein>
    <submittedName>
        <fullName evidence="1">Uncharacterized protein</fullName>
    </submittedName>
</protein>
<organism evidence="1 2">
    <name type="scientific">Streptomyces phyllanthi</name>
    <dbReference type="NCBI Taxonomy" id="1803180"/>
    <lineage>
        <taxon>Bacteria</taxon>
        <taxon>Bacillati</taxon>
        <taxon>Actinomycetota</taxon>
        <taxon>Actinomycetes</taxon>
        <taxon>Kitasatosporales</taxon>
        <taxon>Streptomycetaceae</taxon>
        <taxon>Streptomyces</taxon>
    </lineage>
</organism>
<dbReference type="Proteomes" id="UP000326979">
    <property type="component" value="Unassembled WGS sequence"/>
</dbReference>
<dbReference type="AlphaFoldDB" id="A0A5N8VYL2"/>
<evidence type="ECO:0000313" key="2">
    <source>
        <dbReference type="Proteomes" id="UP000326979"/>
    </source>
</evidence>
<sequence length="354" mass="39571">MSQPTNPSASVPAPDESIMKRLGYIRLLHQQAMTQSYAPAPLNFSTVLMFHDVMEYFFIVAVAHLGGEDIDLDIPFSRNVKKLRAPDGNRLSNIDVVRRVGDYRNGFKHGGSIPGADQVEETRRDVTLFLESNCPRLFGVELTDISMLHIVPQEAVRGHLKTGRSAVDSGDTRAGMAEVAMAFDQLMLDWGRGKYLPGSAFRTQRFDFSGRYHRSNRRIEAFPTSSNSDIRSATRSLASSVEKAMEDHDEQLETMRHVLRLQIAGIDMAGYARFAMITPRISVSANGQRHAVDGEGQLHYTPENYDFCEMFVVNSALRLGQSDFALWMPQTHGDWGRARAAMEANGGRLPDDMK</sequence>
<evidence type="ECO:0000313" key="1">
    <source>
        <dbReference type="EMBL" id="MPY39776.1"/>
    </source>
</evidence>
<dbReference type="RefSeq" id="WP_152781616.1">
    <property type="nucleotide sequence ID" value="NZ_BAABEQ010000029.1"/>
</dbReference>